<comment type="caution">
    <text evidence="3">The sequence shown here is derived from an EMBL/GenBank/DDBJ whole genome shotgun (WGS) entry which is preliminary data.</text>
</comment>
<keyword evidence="2" id="KW-1133">Transmembrane helix</keyword>
<feature type="region of interest" description="Disordered" evidence="1">
    <location>
        <begin position="1"/>
        <end position="23"/>
    </location>
</feature>
<reference evidence="3 4" key="1">
    <citation type="submission" date="2019-06" db="EMBL/GenBank/DDBJ databases">
        <title>Sequencing the genomes of 1000 actinobacteria strains.</title>
        <authorList>
            <person name="Klenk H.-P."/>
        </authorList>
    </citation>
    <scope>NUCLEOTIDE SEQUENCE [LARGE SCALE GENOMIC DNA]</scope>
    <source>
        <strain evidence="3 4">DSM 4813</strain>
    </source>
</reference>
<dbReference type="RefSeq" id="WP_246045932.1">
    <property type="nucleotide sequence ID" value="NZ_BAAASV010000002.1"/>
</dbReference>
<protein>
    <submittedName>
        <fullName evidence="3">Uncharacterized protein DUF4244</fullName>
    </submittedName>
</protein>
<keyword evidence="2" id="KW-0472">Membrane</keyword>
<feature type="transmembrane region" description="Helical" evidence="2">
    <location>
        <begin position="79"/>
        <end position="97"/>
    </location>
</feature>
<evidence type="ECO:0000256" key="1">
    <source>
        <dbReference type="SAM" id="MobiDB-lite"/>
    </source>
</evidence>
<dbReference type="AlphaFoldDB" id="A0A542ZTM7"/>
<evidence type="ECO:0000256" key="2">
    <source>
        <dbReference type="SAM" id="Phobius"/>
    </source>
</evidence>
<dbReference type="Pfam" id="PF14029">
    <property type="entry name" value="DUF4244"/>
    <property type="match status" value="1"/>
</dbReference>
<keyword evidence="2" id="KW-0812">Transmembrane</keyword>
<proteinExistence type="predicted"/>
<evidence type="ECO:0000313" key="4">
    <source>
        <dbReference type="Proteomes" id="UP000315389"/>
    </source>
</evidence>
<dbReference type="Proteomes" id="UP000315389">
    <property type="component" value="Unassembled WGS sequence"/>
</dbReference>
<organism evidence="3 4">
    <name type="scientific">Rarobacter faecitabidus</name>
    <dbReference type="NCBI Taxonomy" id="13243"/>
    <lineage>
        <taxon>Bacteria</taxon>
        <taxon>Bacillati</taxon>
        <taxon>Actinomycetota</taxon>
        <taxon>Actinomycetes</taxon>
        <taxon>Micrococcales</taxon>
        <taxon>Rarobacteraceae</taxon>
        <taxon>Rarobacter</taxon>
    </lineage>
</organism>
<sequence length="116" mass="12305">MSTQLHTADPDGENEPIAAHGDFPTGLGRCHTITTHRRAAGTAMAWATAKHPRGGDGRFRHAWHEMREHADRGLATAEYAIATIAAAGFAGLLIVVLKSGTVRTLLEGIVQSALNV</sequence>
<dbReference type="EMBL" id="VFOS01000001">
    <property type="protein sequence ID" value="TQL63616.1"/>
    <property type="molecule type" value="Genomic_DNA"/>
</dbReference>
<accession>A0A542ZTM7</accession>
<name>A0A542ZTM7_RARFA</name>
<gene>
    <name evidence="3" type="ORF">FB461_0082</name>
</gene>
<evidence type="ECO:0000313" key="3">
    <source>
        <dbReference type="EMBL" id="TQL63616.1"/>
    </source>
</evidence>
<keyword evidence="4" id="KW-1185">Reference proteome</keyword>
<dbReference type="InterPro" id="IPR025338">
    <property type="entry name" value="DUF4244"/>
</dbReference>